<dbReference type="Gramene" id="rna-AYBTSS11_LOCUS16068">
    <property type="protein sequence ID" value="CAJ1955328.1"/>
    <property type="gene ID" value="gene-AYBTSS11_LOCUS16068"/>
</dbReference>
<evidence type="ECO:0000313" key="2">
    <source>
        <dbReference type="Proteomes" id="UP001189624"/>
    </source>
</evidence>
<protein>
    <submittedName>
        <fullName evidence="1">Uncharacterized protein</fullName>
    </submittedName>
</protein>
<evidence type="ECO:0000313" key="1">
    <source>
        <dbReference type="EMBL" id="CAJ1955328.1"/>
    </source>
</evidence>
<name>A0AA86SE78_9FABA</name>
<organism evidence="1 2">
    <name type="scientific">Sphenostylis stenocarpa</name>
    <dbReference type="NCBI Taxonomy" id="92480"/>
    <lineage>
        <taxon>Eukaryota</taxon>
        <taxon>Viridiplantae</taxon>
        <taxon>Streptophyta</taxon>
        <taxon>Embryophyta</taxon>
        <taxon>Tracheophyta</taxon>
        <taxon>Spermatophyta</taxon>
        <taxon>Magnoliopsida</taxon>
        <taxon>eudicotyledons</taxon>
        <taxon>Gunneridae</taxon>
        <taxon>Pentapetalae</taxon>
        <taxon>rosids</taxon>
        <taxon>fabids</taxon>
        <taxon>Fabales</taxon>
        <taxon>Fabaceae</taxon>
        <taxon>Papilionoideae</taxon>
        <taxon>50 kb inversion clade</taxon>
        <taxon>NPAAA clade</taxon>
        <taxon>indigoferoid/millettioid clade</taxon>
        <taxon>Phaseoleae</taxon>
        <taxon>Sphenostylis</taxon>
    </lineage>
</organism>
<dbReference type="AlphaFoldDB" id="A0AA86SE78"/>
<proteinExistence type="predicted"/>
<reference evidence="1" key="1">
    <citation type="submission" date="2023-10" db="EMBL/GenBank/DDBJ databases">
        <authorList>
            <person name="Domelevo Entfellner J.-B."/>
        </authorList>
    </citation>
    <scope>NUCLEOTIDE SEQUENCE</scope>
</reference>
<sequence>MKGIANELIPCAAIQPSQLHITLSMPGHNNVVRGDVVDVVESGIFSMHAAQSGVVRTTGILCKMFGLCMRVCEMRGFSGRPFGVYGLCE</sequence>
<accession>A0AA86SE78</accession>
<dbReference type="Proteomes" id="UP001189624">
    <property type="component" value="Chromosome 5"/>
</dbReference>
<dbReference type="EMBL" id="OY731402">
    <property type="protein sequence ID" value="CAJ1955328.1"/>
    <property type="molecule type" value="Genomic_DNA"/>
</dbReference>
<gene>
    <name evidence="1" type="ORF">AYBTSS11_LOCUS16068</name>
</gene>
<keyword evidence="2" id="KW-1185">Reference proteome</keyword>